<feature type="compositionally biased region" description="Acidic residues" evidence="1">
    <location>
        <begin position="163"/>
        <end position="173"/>
    </location>
</feature>
<accession>F4Q4T8</accession>
<dbReference type="RefSeq" id="XP_004356368.1">
    <property type="nucleotide sequence ID" value="XM_004356315.1"/>
</dbReference>
<dbReference type="InterPro" id="IPR052050">
    <property type="entry name" value="SecEffector_AnkRepeat"/>
</dbReference>
<evidence type="ECO:0000313" key="2">
    <source>
        <dbReference type="EMBL" id="EGG17884.1"/>
    </source>
</evidence>
<dbReference type="EMBL" id="GL883021">
    <property type="protein sequence ID" value="EGG17884.1"/>
    <property type="molecule type" value="Genomic_DNA"/>
</dbReference>
<evidence type="ECO:0008006" key="4">
    <source>
        <dbReference type="Google" id="ProtNLM"/>
    </source>
</evidence>
<gene>
    <name evidence="2" type="ORF">DFA_08885</name>
</gene>
<dbReference type="Gene3D" id="1.25.40.20">
    <property type="entry name" value="Ankyrin repeat-containing domain"/>
    <property type="match status" value="1"/>
</dbReference>
<dbReference type="KEGG" id="dfa:DFA_08885"/>
<reference evidence="3" key="1">
    <citation type="journal article" date="2011" name="Genome Res.">
        <title>Phylogeny-wide analysis of social amoeba genomes highlights ancient origins for complex intercellular communication.</title>
        <authorList>
            <person name="Heidel A.J."/>
            <person name="Lawal H.M."/>
            <person name="Felder M."/>
            <person name="Schilde C."/>
            <person name="Helps N.R."/>
            <person name="Tunggal B."/>
            <person name="Rivero F."/>
            <person name="John U."/>
            <person name="Schleicher M."/>
            <person name="Eichinger L."/>
            <person name="Platzer M."/>
            <person name="Noegel A.A."/>
            <person name="Schaap P."/>
            <person name="Gloeckner G."/>
        </authorList>
    </citation>
    <scope>NUCLEOTIDE SEQUENCE [LARGE SCALE GENOMIC DNA]</scope>
    <source>
        <strain evidence="3">SH3</strain>
    </source>
</reference>
<feature type="region of interest" description="Disordered" evidence="1">
    <location>
        <begin position="163"/>
        <end position="216"/>
    </location>
</feature>
<dbReference type="AlphaFoldDB" id="F4Q4T8"/>
<dbReference type="InterPro" id="IPR036770">
    <property type="entry name" value="Ankyrin_rpt-contain_sf"/>
</dbReference>
<dbReference type="Proteomes" id="UP000007797">
    <property type="component" value="Unassembled WGS sequence"/>
</dbReference>
<dbReference type="GeneID" id="14869974"/>
<dbReference type="PANTHER" id="PTHR46586:SF3">
    <property type="entry name" value="ANKYRIN REPEAT-CONTAINING PROTEIN"/>
    <property type="match status" value="1"/>
</dbReference>
<proteinExistence type="predicted"/>
<keyword evidence="3" id="KW-1185">Reference proteome</keyword>
<sequence length="597" mass="69597">MEVEIDFKRLTNLFKGIIHHQYLKNYLIKSIKEIHQHKFKDEQCTELAKVHTWTEVLTLPNILLKYRYYDLYRDCTNQLLLIGSTNKHQVFWDLLATLDPSTTFPNFLRPYIAEYLDHRKLTINEWKKLFQFVLQMSPFYFQDALQIERNRMERKLKESSLADEMDLDIDDDDDNHRYHDFGSDDDDDDDDEVEVEEEVDEDKDEDESIQSSQVSLDEDALMDIRDDLRLFGELGDLFSTNRSMQMVQQTVKSFNFGNYVGDLEKFVYLEKSGVIFCTTMAMDRAATRGDLEMVKYLQANRTEGCSDEGLGGAIENAHLDVVHFILENQMLRGHGCHNDAFVRASAHGHLKVFEYFHQHYPHDRMWRAATYMNQAAQHGHLSLLKFLHFHRTDFYSLRSEIDLDQTIANCRGDPSKQKSIEQTALFIMEHRQDQLASPSILSTALQRGSMVLVERIWACNRLRDRKSTNSYLLDAVAGRNIDAVRFIHANHPFASTMIRDNAPMVRAARNGDIEILAYLAQHRAQGCVLDALDVQHIKKNKPQTTKFFLVNPSSLSKPSYQLLFDKLSNLILLIKIRCMHIHEKDLIAFQFHEVDKN</sequence>
<organism evidence="2 3">
    <name type="scientific">Cavenderia fasciculata</name>
    <name type="common">Slime mold</name>
    <name type="synonym">Dictyostelium fasciculatum</name>
    <dbReference type="NCBI Taxonomy" id="261658"/>
    <lineage>
        <taxon>Eukaryota</taxon>
        <taxon>Amoebozoa</taxon>
        <taxon>Evosea</taxon>
        <taxon>Eumycetozoa</taxon>
        <taxon>Dictyostelia</taxon>
        <taxon>Acytosteliales</taxon>
        <taxon>Cavenderiaceae</taxon>
        <taxon>Cavenderia</taxon>
    </lineage>
</organism>
<evidence type="ECO:0000256" key="1">
    <source>
        <dbReference type="SAM" id="MobiDB-lite"/>
    </source>
</evidence>
<name>F4Q4T8_CACFS</name>
<feature type="compositionally biased region" description="Acidic residues" evidence="1">
    <location>
        <begin position="183"/>
        <end position="208"/>
    </location>
</feature>
<evidence type="ECO:0000313" key="3">
    <source>
        <dbReference type="Proteomes" id="UP000007797"/>
    </source>
</evidence>
<dbReference type="PANTHER" id="PTHR46586">
    <property type="entry name" value="ANKYRIN REPEAT-CONTAINING PROTEIN"/>
    <property type="match status" value="1"/>
</dbReference>
<protein>
    <recommendedName>
        <fullName evidence="4">Ankyrin repeat-containing protein</fullName>
    </recommendedName>
</protein>
<dbReference type="SUPFAM" id="SSF140860">
    <property type="entry name" value="Pseudo ankyrin repeat-like"/>
    <property type="match status" value="1"/>
</dbReference>